<gene>
    <name evidence="1" type="ORF">KS4_23240</name>
</gene>
<evidence type="ECO:0000313" key="1">
    <source>
        <dbReference type="EMBL" id="QDU34258.1"/>
    </source>
</evidence>
<accession>A0A517YVJ3</accession>
<proteinExistence type="predicted"/>
<dbReference type="AlphaFoldDB" id="A0A517YVJ3"/>
<dbReference type="KEGG" id="pcor:KS4_23240"/>
<sequence>MINCKSKTRFGAVHFREASETVLRDICGITDGPISVSFDDDGSPKLHVSTEYTMEGVELGQVLVRDWCKSTLETMSLDDFEARFDRESEVKNEYVEPDAQG</sequence>
<reference evidence="1 2" key="1">
    <citation type="submission" date="2019-02" db="EMBL/GenBank/DDBJ databases">
        <title>Deep-cultivation of Planctomycetes and their phenomic and genomic characterization uncovers novel biology.</title>
        <authorList>
            <person name="Wiegand S."/>
            <person name="Jogler M."/>
            <person name="Boedeker C."/>
            <person name="Pinto D."/>
            <person name="Vollmers J."/>
            <person name="Rivas-Marin E."/>
            <person name="Kohn T."/>
            <person name="Peeters S.H."/>
            <person name="Heuer A."/>
            <person name="Rast P."/>
            <person name="Oberbeckmann S."/>
            <person name="Bunk B."/>
            <person name="Jeske O."/>
            <person name="Meyerdierks A."/>
            <person name="Storesund J.E."/>
            <person name="Kallscheuer N."/>
            <person name="Luecker S."/>
            <person name="Lage O.M."/>
            <person name="Pohl T."/>
            <person name="Merkel B.J."/>
            <person name="Hornburger P."/>
            <person name="Mueller R.-W."/>
            <person name="Bruemmer F."/>
            <person name="Labrenz M."/>
            <person name="Spormann A.M."/>
            <person name="Op den Camp H."/>
            <person name="Overmann J."/>
            <person name="Amann R."/>
            <person name="Jetten M.S.M."/>
            <person name="Mascher T."/>
            <person name="Medema M.H."/>
            <person name="Devos D.P."/>
            <person name="Kaster A.-K."/>
            <person name="Ovreas L."/>
            <person name="Rohde M."/>
            <person name="Galperin M.Y."/>
            <person name="Jogler C."/>
        </authorList>
    </citation>
    <scope>NUCLEOTIDE SEQUENCE [LARGE SCALE GENOMIC DNA]</scope>
    <source>
        <strain evidence="1 2">KS4</strain>
    </source>
</reference>
<evidence type="ECO:0000313" key="2">
    <source>
        <dbReference type="Proteomes" id="UP000317369"/>
    </source>
</evidence>
<dbReference type="EMBL" id="CP036425">
    <property type="protein sequence ID" value="QDU34258.1"/>
    <property type="molecule type" value="Genomic_DNA"/>
</dbReference>
<name>A0A517YVJ3_9BACT</name>
<organism evidence="1 2">
    <name type="scientific">Poriferisphaera corsica</name>
    <dbReference type="NCBI Taxonomy" id="2528020"/>
    <lineage>
        <taxon>Bacteria</taxon>
        <taxon>Pseudomonadati</taxon>
        <taxon>Planctomycetota</taxon>
        <taxon>Phycisphaerae</taxon>
        <taxon>Phycisphaerales</taxon>
        <taxon>Phycisphaeraceae</taxon>
        <taxon>Poriferisphaera</taxon>
    </lineage>
</organism>
<dbReference type="Proteomes" id="UP000317369">
    <property type="component" value="Chromosome"/>
</dbReference>
<keyword evidence="2" id="KW-1185">Reference proteome</keyword>
<protein>
    <submittedName>
        <fullName evidence="1">Uncharacterized protein</fullName>
    </submittedName>
</protein>